<gene>
    <name evidence="1" type="ORF">DERF_011240</name>
</gene>
<reference evidence="1" key="1">
    <citation type="submission" date="2013-05" db="EMBL/GenBank/DDBJ databases">
        <authorList>
            <person name="Yim A.K.Y."/>
            <person name="Chan T.F."/>
            <person name="Ji K.M."/>
            <person name="Liu X.Y."/>
            <person name="Zhou J.W."/>
            <person name="Li R.Q."/>
            <person name="Yang K.Y."/>
            <person name="Li J."/>
            <person name="Li M."/>
            <person name="Law P.T.W."/>
            <person name="Wu Y.L."/>
            <person name="Cai Z.L."/>
            <person name="Qin H."/>
            <person name="Bao Y."/>
            <person name="Leung R.K.K."/>
            <person name="Ng P.K.S."/>
            <person name="Zou J."/>
            <person name="Zhong X.J."/>
            <person name="Ran P.X."/>
            <person name="Zhong N.S."/>
            <person name="Liu Z.G."/>
            <person name="Tsui S.K.W."/>
        </authorList>
    </citation>
    <scope>NUCLEOTIDE SEQUENCE</scope>
    <source>
        <strain evidence="1">Derf</strain>
        <tissue evidence="1">Whole organism</tissue>
    </source>
</reference>
<dbReference type="Proteomes" id="UP000790347">
    <property type="component" value="Unassembled WGS sequence"/>
</dbReference>
<sequence>MDSANQFGNNKIHPYFTSQLRHTTLIVPFEIDPIFAVHVQDNVQILSVVRDSISQLFAGNPK</sequence>
<accession>A0A922HRU3</accession>
<proteinExistence type="predicted"/>
<organism evidence="1 2">
    <name type="scientific">Dermatophagoides farinae</name>
    <name type="common">American house dust mite</name>
    <dbReference type="NCBI Taxonomy" id="6954"/>
    <lineage>
        <taxon>Eukaryota</taxon>
        <taxon>Metazoa</taxon>
        <taxon>Ecdysozoa</taxon>
        <taxon>Arthropoda</taxon>
        <taxon>Chelicerata</taxon>
        <taxon>Arachnida</taxon>
        <taxon>Acari</taxon>
        <taxon>Acariformes</taxon>
        <taxon>Sarcoptiformes</taxon>
        <taxon>Astigmata</taxon>
        <taxon>Psoroptidia</taxon>
        <taxon>Analgoidea</taxon>
        <taxon>Pyroglyphidae</taxon>
        <taxon>Dermatophagoidinae</taxon>
        <taxon>Dermatophagoides</taxon>
    </lineage>
</organism>
<protein>
    <submittedName>
        <fullName evidence="1">Uncharacterized protein</fullName>
    </submittedName>
</protein>
<evidence type="ECO:0000313" key="2">
    <source>
        <dbReference type="Proteomes" id="UP000790347"/>
    </source>
</evidence>
<reference evidence="1" key="2">
    <citation type="journal article" date="2022" name="Res Sq">
        <title>Comparative Genomics Reveals Insights into the Divergent Evolution of Astigmatic Mites and Household Pest Adaptations.</title>
        <authorList>
            <person name="Xiong Q."/>
            <person name="Wan A.T.-Y."/>
            <person name="Liu X.-Y."/>
            <person name="Fung C.S.-H."/>
            <person name="Xiao X."/>
            <person name="Malainual N."/>
            <person name="Hou J."/>
            <person name="Wang L."/>
            <person name="Wang M."/>
            <person name="Yang K."/>
            <person name="Cui Y."/>
            <person name="Leung E."/>
            <person name="Nong W."/>
            <person name="Shin S.-K."/>
            <person name="Au S."/>
            <person name="Jeong K.Y."/>
            <person name="Chew F.T."/>
            <person name="Hui J."/>
            <person name="Leung T.F."/>
            <person name="Tungtrongchitr A."/>
            <person name="Zhong N."/>
            <person name="Liu Z."/>
            <person name="Tsui S."/>
        </authorList>
    </citation>
    <scope>NUCLEOTIDE SEQUENCE</scope>
    <source>
        <strain evidence="1">Derf</strain>
        <tissue evidence="1">Whole organism</tissue>
    </source>
</reference>
<keyword evidence="2" id="KW-1185">Reference proteome</keyword>
<evidence type="ECO:0000313" key="1">
    <source>
        <dbReference type="EMBL" id="KAH9506511.1"/>
    </source>
</evidence>
<comment type="caution">
    <text evidence="1">The sequence shown here is derived from an EMBL/GenBank/DDBJ whole genome shotgun (WGS) entry which is preliminary data.</text>
</comment>
<dbReference type="AlphaFoldDB" id="A0A922HRU3"/>
<name>A0A922HRU3_DERFA</name>
<dbReference type="EMBL" id="ASGP02000005">
    <property type="protein sequence ID" value="KAH9506511.1"/>
    <property type="molecule type" value="Genomic_DNA"/>
</dbReference>